<feature type="region of interest" description="Disordered" evidence="1">
    <location>
        <begin position="261"/>
        <end position="291"/>
    </location>
</feature>
<dbReference type="Pfam" id="PF17242">
    <property type="entry name" value="DUF5315"/>
    <property type="match status" value="1"/>
</dbReference>
<dbReference type="EMBL" id="GL630006">
    <property type="protein sequence ID" value="EFW98473.1"/>
    <property type="molecule type" value="Genomic_DNA"/>
</dbReference>
<feature type="compositionally biased region" description="Gly residues" evidence="1">
    <location>
        <begin position="36"/>
        <end position="60"/>
    </location>
</feature>
<dbReference type="STRING" id="655863.F0XV15"/>
<evidence type="ECO:0000313" key="2">
    <source>
        <dbReference type="EMBL" id="EFW98473.1"/>
    </source>
</evidence>
<feature type="region of interest" description="Disordered" evidence="1">
    <location>
        <begin position="225"/>
        <end position="249"/>
    </location>
</feature>
<reference evidence="2 3" key="1">
    <citation type="journal article" date="2011" name="Proc. Natl. Acad. Sci. U.S.A.">
        <title>Genome and transcriptome analyses of the mountain pine beetle-fungal symbiont Grosmannia clavigera, a lodgepole pine pathogen.</title>
        <authorList>
            <person name="DiGuistini S."/>
            <person name="Wang Y."/>
            <person name="Liao N.Y."/>
            <person name="Taylor G."/>
            <person name="Tanguay P."/>
            <person name="Feau N."/>
            <person name="Henrissat B."/>
            <person name="Chan S.K."/>
            <person name="Hesse-Orce U."/>
            <person name="Alamouti S.M."/>
            <person name="Tsui C.K.M."/>
            <person name="Docking R.T."/>
            <person name="Levasseur A."/>
            <person name="Haridas S."/>
            <person name="Robertson G."/>
            <person name="Birol I."/>
            <person name="Holt R.A."/>
            <person name="Marra M.A."/>
            <person name="Hamelin R.C."/>
            <person name="Hirst M."/>
            <person name="Jones S.J.M."/>
            <person name="Bohlmann J."/>
            <person name="Breuil C."/>
        </authorList>
    </citation>
    <scope>NUCLEOTIDE SEQUENCE [LARGE SCALE GENOMIC DNA]</scope>
    <source>
        <strain evidence="3">kw1407 / UAMH 11150</strain>
    </source>
</reference>
<keyword evidence="3" id="KW-1185">Reference proteome</keyword>
<feature type="compositionally biased region" description="Low complexity" evidence="1">
    <location>
        <begin position="278"/>
        <end position="291"/>
    </location>
</feature>
<feature type="compositionally biased region" description="Low complexity" evidence="1">
    <location>
        <begin position="113"/>
        <end position="125"/>
    </location>
</feature>
<dbReference type="AlphaFoldDB" id="F0XV15"/>
<dbReference type="GeneID" id="25977524"/>
<name>F0XV15_GROCL</name>
<dbReference type="OrthoDB" id="4158841at2759"/>
<dbReference type="HOGENOM" id="CLU_056572_0_0_1"/>
<gene>
    <name evidence="2" type="ORF">CMQ_4325</name>
</gene>
<dbReference type="eggNOG" id="ENOG502SATJ">
    <property type="taxonomic scope" value="Eukaryota"/>
</dbReference>
<protein>
    <submittedName>
        <fullName evidence="2">Uncharacterized protein</fullName>
    </submittedName>
</protein>
<feature type="region of interest" description="Disordered" evidence="1">
    <location>
        <begin position="1"/>
        <end position="125"/>
    </location>
</feature>
<feature type="compositionally biased region" description="Gly residues" evidence="1">
    <location>
        <begin position="98"/>
        <end position="112"/>
    </location>
</feature>
<dbReference type="InParanoid" id="F0XV15"/>
<proteinExistence type="predicted"/>
<feature type="compositionally biased region" description="Polar residues" evidence="1">
    <location>
        <begin position="261"/>
        <end position="271"/>
    </location>
</feature>
<organism evidence="3">
    <name type="scientific">Grosmannia clavigera (strain kw1407 / UAMH 11150)</name>
    <name type="common">Blue stain fungus</name>
    <name type="synonym">Graphiocladiella clavigera</name>
    <dbReference type="NCBI Taxonomy" id="655863"/>
    <lineage>
        <taxon>Eukaryota</taxon>
        <taxon>Fungi</taxon>
        <taxon>Dikarya</taxon>
        <taxon>Ascomycota</taxon>
        <taxon>Pezizomycotina</taxon>
        <taxon>Sordariomycetes</taxon>
        <taxon>Sordariomycetidae</taxon>
        <taxon>Ophiostomatales</taxon>
        <taxon>Ophiostomataceae</taxon>
        <taxon>Leptographium</taxon>
    </lineage>
</organism>
<dbReference type="Proteomes" id="UP000007796">
    <property type="component" value="Unassembled WGS sequence"/>
</dbReference>
<evidence type="ECO:0000313" key="3">
    <source>
        <dbReference type="Proteomes" id="UP000007796"/>
    </source>
</evidence>
<accession>F0XV15</accession>
<dbReference type="RefSeq" id="XP_014167956.1">
    <property type="nucleotide sequence ID" value="XM_014312481.1"/>
</dbReference>
<evidence type="ECO:0000256" key="1">
    <source>
        <dbReference type="SAM" id="MobiDB-lite"/>
    </source>
</evidence>
<sequence length="371" mass="36730">MSHWTKGKFRQREPPPAVFVQGSPTTSKVSLSGNVGVVGGPGSGSGSGGGAGGSRGGGGVLSPVMPTLQRTASRLRQEVAGNTAPPRTPSSGGVVSEKGGGVGSSGGAGGSGSPSKAAAAATSGASTNNAFSLALPLSLGRPSSSSRATDRADSLWAEMQATLEEVELSASEGTRVFGPDHDGKLAELRQAQIALAQAWARSEADDAIETTLSSAAAAATAAETAKTGTTAGAGTAPGTATGAAPGTAEGEQLHATMSNLARTTTAGTTPSGARDDVSGTAGADGSTAGTATASAAAAARMEAEETQVDILLARKRREANDRYFQRVSRGVLDVVAKLDDVAVAMRAVEQESKEMFGDNGVEEEDEGEGEA</sequence>